<reference evidence="1 2" key="1">
    <citation type="submission" date="2018-03" db="EMBL/GenBank/DDBJ databases">
        <title>Alkalicoccus saliphilus sp. nov., isolated from a mineral pool.</title>
        <authorList>
            <person name="Zhao B."/>
        </authorList>
    </citation>
    <scope>NUCLEOTIDE SEQUENCE [LARGE SCALE GENOMIC DNA]</scope>
    <source>
        <strain evidence="1 2">6AG</strain>
    </source>
</reference>
<proteinExistence type="predicted"/>
<comment type="caution">
    <text evidence="1">The sequence shown here is derived from an EMBL/GenBank/DDBJ whole genome shotgun (WGS) entry which is preliminary data.</text>
</comment>
<dbReference type="RefSeq" id="WP_107584672.1">
    <property type="nucleotide sequence ID" value="NZ_PZJJ01000010.1"/>
</dbReference>
<dbReference type="OrthoDB" id="9801249at2"/>
<evidence type="ECO:0000313" key="1">
    <source>
        <dbReference type="EMBL" id="PTL39071.1"/>
    </source>
</evidence>
<keyword evidence="2" id="KW-1185">Reference proteome</keyword>
<gene>
    <name evidence="1" type="ORF">C6Y45_07770</name>
</gene>
<protein>
    <submittedName>
        <fullName evidence="1">Uncharacterized protein</fullName>
    </submittedName>
</protein>
<name>A0A2T4U6Q4_9BACI</name>
<accession>A0A2T4U6Q4</accession>
<dbReference type="AlphaFoldDB" id="A0A2T4U6Q4"/>
<dbReference type="Proteomes" id="UP000240509">
    <property type="component" value="Unassembled WGS sequence"/>
</dbReference>
<sequence length="178" mass="20293">MNKEGIFVKTDAFLFQLIKREKYRRRNDLTTYFLGIGGSTNEDPNPFIEAFHECERQISRKTSGLVHHLLPVASGEMLQGLVEGANTVSGEHQFTAVYTGDPLGKHRMEWKWKKTSNVEILHPAGSGEEVEKTINSFYQATSIRLDPIHTGRAVHQWMHELPKSLPTVLWITNPYIFG</sequence>
<organism evidence="1 2">
    <name type="scientific">Alkalicoccus saliphilus</name>
    <dbReference type="NCBI Taxonomy" id="200989"/>
    <lineage>
        <taxon>Bacteria</taxon>
        <taxon>Bacillati</taxon>
        <taxon>Bacillota</taxon>
        <taxon>Bacilli</taxon>
        <taxon>Bacillales</taxon>
        <taxon>Bacillaceae</taxon>
        <taxon>Alkalicoccus</taxon>
    </lineage>
</organism>
<dbReference type="EMBL" id="PZJJ01000010">
    <property type="protein sequence ID" value="PTL39071.1"/>
    <property type="molecule type" value="Genomic_DNA"/>
</dbReference>
<evidence type="ECO:0000313" key="2">
    <source>
        <dbReference type="Proteomes" id="UP000240509"/>
    </source>
</evidence>